<dbReference type="SUPFAM" id="SSF53955">
    <property type="entry name" value="Lysozyme-like"/>
    <property type="match status" value="1"/>
</dbReference>
<dbReference type="InterPro" id="IPR008939">
    <property type="entry name" value="Lytic_TGlycosylase_superhlx_U"/>
</dbReference>
<name>A0ABD4T3Q3_9CYAN</name>
<dbReference type="Pfam" id="PF01464">
    <property type="entry name" value="SLT"/>
    <property type="match status" value="1"/>
</dbReference>
<reference evidence="5 6" key="1">
    <citation type="journal article" date="2015" name="Genome Announc.">
        <title>Draft Genome Sequence of Filamentous Marine Cyanobacterium Lyngbya confervoides Strain BDU141951.</title>
        <authorList>
            <person name="Chandrababunaidu M.M."/>
            <person name="Sen D."/>
            <person name="Tripathy S."/>
        </authorList>
    </citation>
    <scope>NUCLEOTIDE SEQUENCE [LARGE SCALE GENOMIC DNA]</scope>
    <source>
        <strain evidence="5 6">BDU141951</strain>
    </source>
</reference>
<keyword evidence="3" id="KW-0812">Transmembrane</keyword>
<comment type="similarity">
    <text evidence="1">Belongs to the transglycosylase Slt family.</text>
</comment>
<evidence type="ECO:0000256" key="1">
    <source>
        <dbReference type="ARBA" id="ARBA00007734"/>
    </source>
</evidence>
<dbReference type="SUPFAM" id="SSF48435">
    <property type="entry name" value="Bacterial muramidases"/>
    <property type="match status" value="1"/>
</dbReference>
<gene>
    <name evidence="5" type="ORF">QQ91_0010800</name>
</gene>
<dbReference type="EMBL" id="JTHE03000061">
    <property type="protein sequence ID" value="MCM1983304.1"/>
    <property type="molecule type" value="Genomic_DNA"/>
</dbReference>
<dbReference type="SUPFAM" id="SSF48452">
    <property type="entry name" value="TPR-like"/>
    <property type="match status" value="1"/>
</dbReference>
<evidence type="ECO:0000256" key="3">
    <source>
        <dbReference type="SAM" id="Phobius"/>
    </source>
</evidence>
<organism evidence="5 6">
    <name type="scientific">Lyngbya confervoides BDU141951</name>
    <dbReference type="NCBI Taxonomy" id="1574623"/>
    <lineage>
        <taxon>Bacteria</taxon>
        <taxon>Bacillati</taxon>
        <taxon>Cyanobacteriota</taxon>
        <taxon>Cyanophyceae</taxon>
        <taxon>Oscillatoriophycideae</taxon>
        <taxon>Oscillatoriales</taxon>
        <taxon>Microcoleaceae</taxon>
        <taxon>Lyngbya</taxon>
    </lineage>
</organism>
<evidence type="ECO:0000313" key="5">
    <source>
        <dbReference type="EMBL" id="MCM1983304.1"/>
    </source>
</evidence>
<dbReference type="InterPro" id="IPR023346">
    <property type="entry name" value="Lysozyme-like_dom_sf"/>
</dbReference>
<dbReference type="GO" id="GO:0008933">
    <property type="term" value="F:peptidoglycan lytic transglycosylase activity"/>
    <property type="evidence" value="ECO:0007669"/>
    <property type="project" value="UniProtKB-ARBA"/>
</dbReference>
<dbReference type="InterPro" id="IPR000189">
    <property type="entry name" value="Transglyc_AS"/>
</dbReference>
<dbReference type="PANTHER" id="PTHR37423:SF5">
    <property type="entry name" value="SOLUBLE LYTIC MUREIN TRANSGLYCOSYLASE"/>
    <property type="match status" value="1"/>
</dbReference>
<keyword evidence="3" id="KW-1133">Transmembrane helix</keyword>
<dbReference type="Proteomes" id="UP000031561">
    <property type="component" value="Unassembled WGS sequence"/>
</dbReference>
<dbReference type="Gene3D" id="1.10.530.10">
    <property type="match status" value="1"/>
</dbReference>
<feature type="domain" description="Transglycosylase SLT" evidence="4">
    <location>
        <begin position="583"/>
        <end position="693"/>
    </location>
</feature>
<evidence type="ECO:0000256" key="2">
    <source>
        <dbReference type="ARBA" id="ARBA00022729"/>
    </source>
</evidence>
<dbReference type="InterPro" id="IPR011990">
    <property type="entry name" value="TPR-like_helical_dom_sf"/>
</dbReference>
<keyword evidence="6" id="KW-1185">Reference proteome</keyword>
<comment type="caution">
    <text evidence="5">The sequence shown here is derived from an EMBL/GenBank/DDBJ whole genome shotgun (WGS) entry which is preliminary data.</text>
</comment>
<keyword evidence="2" id="KW-0732">Signal</keyword>
<dbReference type="CDD" id="cd13401">
    <property type="entry name" value="Slt70-like"/>
    <property type="match status" value="1"/>
</dbReference>
<sequence length="734" mass="82549">MGATKWLNQLKIKAPIPLAMLVGAAALVGGVWLALRQSALQPADPSQSPPTLSTPPLESPSAFIQQLALVPADQRRSHLSELAQANRSQETHQARLMLAADWVEAEQGAAALDLLDGLETHYPLLASEILVLRAKALTQVGNADAARRTWEQILQDYPQDPAVVEALYSLGQNNPQLWTQARQTFPSHPLSVAIAQAQLKRDPNSKELLLHLARHGLHLANLKTYLERLTQQHGKTLQAEDWHAIGFAYWEKLAYKEAGEAYARAPQSALTLYRSGRGLQIGGEKELAIAQYKRLIQAYPQAKETIRAYLQLGSLVDPPDQRLPYLDQALQLAEDLKRPSLAAEALLAKAKLQKQINQSAQATERTLLKTYGQTPSAADLLWERAQAQAKAGNYAAARENSWRIAQTARKTAIAPKAAFWTGKWSQKLNQPERQQEAFQALWQYHPDSYYAWRAASLSGWPVGDFQTVRTLAPQPNWPQQQLPLATGSQALRALYTLGLYRQAWKRWLVEFQSREQPSFAQQQTDGLIRNGVGEYLDGIFMLNNLDDRLEDEPEQTQTYEQWRAHPGFWSAIYPLAYYPETASWAKQVNLNPLLALGLMRQESRFQPQIRSVAGAVGLMQVMPETGQWIASQLQEDPVNLEIPDDNIRYGTWYLDYTHRSYGNNAMLAIASYNAGPGNVEAWIKEYQGLDPDEFIEAIPFSETRNYVTAVLENHWNYLRLYDPNYANLLTESSS</sequence>
<accession>A0ABD4T3Q3</accession>
<proteinExistence type="inferred from homology"/>
<evidence type="ECO:0000313" key="6">
    <source>
        <dbReference type="Proteomes" id="UP000031561"/>
    </source>
</evidence>
<dbReference type="Gene3D" id="1.25.40.10">
    <property type="entry name" value="Tetratricopeptide repeat domain"/>
    <property type="match status" value="2"/>
</dbReference>
<dbReference type="PANTHER" id="PTHR37423">
    <property type="entry name" value="SOLUBLE LYTIC MUREIN TRANSGLYCOSYLASE-RELATED"/>
    <property type="match status" value="1"/>
</dbReference>
<dbReference type="AlphaFoldDB" id="A0ABD4T3Q3"/>
<protein>
    <submittedName>
        <fullName evidence="5">Lytic transglycosylase domain-containing protein</fullName>
    </submittedName>
</protein>
<feature type="transmembrane region" description="Helical" evidence="3">
    <location>
        <begin position="12"/>
        <end position="35"/>
    </location>
</feature>
<dbReference type="InterPro" id="IPR008258">
    <property type="entry name" value="Transglycosylase_SLT_dom_1"/>
</dbReference>
<keyword evidence="3" id="KW-0472">Membrane</keyword>
<evidence type="ECO:0000259" key="4">
    <source>
        <dbReference type="Pfam" id="PF01464"/>
    </source>
</evidence>
<dbReference type="RefSeq" id="WP_166274968.1">
    <property type="nucleotide sequence ID" value="NZ_JTHE03000061.1"/>
</dbReference>
<dbReference type="PROSITE" id="PS00922">
    <property type="entry name" value="TRANSGLYCOSYLASE"/>
    <property type="match status" value="1"/>
</dbReference>